<keyword evidence="6" id="KW-0862">Zinc</keyword>
<evidence type="ECO:0000256" key="5">
    <source>
        <dbReference type="ARBA" id="ARBA00022801"/>
    </source>
</evidence>
<evidence type="ECO:0000256" key="1">
    <source>
        <dbReference type="ARBA" id="ARBA00022438"/>
    </source>
</evidence>
<evidence type="ECO:0000256" key="6">
    <source>
        <dbReference type="ARBA" id="ARBA00022833"/>
    </source>
</evidence>
<dbReference type="CDD" id="cd05660">
    <property type="entry name" value="M28_like_PA"/>
    <property type="match status" value="1"/>
</dbReference>
<dbReference type="Gene3D" id="3.40.630.10">
    <property type="entry name" value="Zn peptidases"/>
    <property type="match status" value="2"/>
</dbReference>
<feature type="domain" description="Peptidase M28" evidence="7">
    <location>
        <begin position="310"/>
        <end position="529"/>
    </location>
</feature>
<dbReference type="Pfam" id="PF04389">
    <property type="entry name" value="Peptidase_M28"/>
    <property type="match status" value="1"/>
</dbReference>
<dbReference type="KEGG" id="halc:EY643_06370"/>
<evidence type="ECO:0000313" key="8">
    <source>
        <dbReference type="EMBL" id="QFU77786.1"/>
    </source>
</evidence>
<dbReference type="AlphaFoldDB" id="A0A5P9NQM2"/>
<dbReference type="SUPFAM" id="SSF52025">
    <property type="entry name" value="PA domain"/>
    <property type="match status" value="1"/>
</dbReference>
<keyword evidence="5" id="KW-0378">Hydrolase</keyword>
<dbReference type="OrthoDB" id="9778250at2"/>
<accession>A0A5P9NQM2</accession>
<sequence>MLGAALLVAACDSGSDASVTPPPEGKQGVSQLAVALSPDATIDAELHQHIAELASDAYMGREPGTEGEELTVAYLVKHFEALGLEPGNDGDWFQQVPITAVTSSPEAVLSIRGADYSAELNYGDQMMAMTTRQLDQVSIEDSELVFVGYGINAPERGWNDYAGIDVTGKTVVVLVNDPGFATRDPALFNGNAMTYYGRWIYKYEEAARQGAAGVLIVHETAPAAYGWGVVRNSWSGPQIRLTDANANAHRVAIEAWLPLEQAEALFSAAGLDYGEQKAAAASGDFTPVPLGDLRASMTLENTLTSASSHNVAALIPGTRYPDEVVIYTSHWDHLGVREGEGDDNIYNGASDNASGTAALLSLARMYMELPQRPERSILFLAVTAEESGLLGSQWYGENPIFPLAKTVANFNMDNIASGTVGLTQSVAVVGYGNSELESYLEEAAAEQGRAVVQEPFPEKGYYYRSDHFSLARVGVPALYLTRATDSIEHGHEWGAKRLADYRKHHYHKPSDEYDPSWDLSGSVQEVQLLFAMGRRLAANREFPRWNEGVEFKAARDASLSESANK</sequence>
<dbReference type="EMBL" id="CP036422">
    <property type="protein sequence ID" value="QFU77786.1"/>
    <property type="molecule type" value="Genomic_DNA"/>
</dbReference>
<dbReference type="InterPro" id="IPR007484">
    <property type="entry name" value="Peptidase_M28"/>
</dbReference>
<keyword evidence="2" id="KW-0645">Protease</keyword>
<dbReference type="InterPro" id="IPR045175">
    <property type="entry name" value="M28_fam"/>
</dbReference>
<proteinExistence type="predicted"/>
<evidence type="ECO:0000313" key="9">
    <source>
        <dbReference type="Proteomes" id="UP000326287"/>
    </source>
</evidence>
<keyword evidence="4" id="KW-0732">Signal</keyword>
<dbReference type="InterPro" id="IPR046450">
    <property type="entry name" value="PA_dom_sf"/>
</dbReference>
<name>A0A5P9NQM2_9GAMM</name>
<dbReference type="GO" id="GO:0006508">
    <property type="term" value="P:proteolysis"/>
    <property type="evidence" value="ECO:0007669"/>
    <property type="project" value="UniProtKB-KW"/>
</dbReference>
<dbReference type="PANTHER" id="PTHR12147">
    <property type="entry name" value="METALLOPEPTIDASE M28 FAMILY MEMBER"/>
    <property type="match status" value="1"/>
</dbReference>
<evidence type="ECO:0000259" key="7">
    <source>
        <dbReference type="Pfam" id="PF04389"/>
    </source>
</evidence>
<dbReference type="Gene3D" id="3.50.30.30">
    <property type="match status" value="1"/>
</dbReference>
<dbReference type="CDD" id="cd04821">
    <property type="entry name" value="PA_M28_1_2"/>
    <property type="match status" value="1"/>
</dbReference>
<dbReference type="GO" id="GO:0004177">
    <property type="term" value="F:aminopeptidase activity"/>
    <property type="evidence" value="ECO:0007669"/>
    <property type="project" value="UniProtKB-KW"/>
</dbReference>
<dbReference type="PANTHER" id="PTHR12147:SF56">
    <property type="entry name" value="AMINOPEPTIDASE YDR415C-RELATED"/>
    <property type="match status" value="1"/>
</dbReference>
<evidence type="ECO:0000256" key="2">
    <source>
        <dbReference type="ARBA" id="ARBA00022670"/>
    </source>
</evidence>
<keyword evidence="3" id="KW-0479">Metal-binding</keyword>
<protein>
    <submittedName>
        <fullName evidence="8">M28 family peptidase</fullName>
    </submittedName>
</protein>
<keyword evidence="1" id="KW-0031">Aminopeptidase</keyword>
<dbReference type="GO" id="GO:0008235">
    <property type="term" value="F:metalloexopeptidase activity"/>
    <property type="evidence" value="ECO:0007669"/>
    <property type="project" value="InterPro"/>
</dbReference>
<organism evidence="8 9">
    <name type="scientific">Halioglobus maricola</name>
    <dbReference type="NCBI Taxonomy" id="2601894"/>
    <lineage>
        <taxon>Bacteria</taxon>
        <taxon>Pseudomonadati</taxon>
        <taxon>Pseudomonadota</taxon>
        <taxon>Gammaproteobacteria</taxon>
        <taxon>Cellvibrionales</taxon>
        <taxon>Halieaceae</taxon>
        <taxon>Halioglobus</taxon>
    </lineage>
</organism>
<gene>
    <name evidence="8" type="ORF">EY643_06370</name>
</gene>
<dbReference type="Proteomes" id="UP000326287">
    <property type="component" value="Chromosome"/>
</dbReference>
<keyword evidence="9" id="KW-1185">Reference proteome</keyword>
<reference evidence="8 9" key="1">
    <citation type="submission" date="2019-02" db="EMBL/GenBank/DDBJ databases">
        <authorList>
            <person name="Li S.-H."/>
        </authorList>
    </citation>
    <scope>NUCLEOTIDE SEQUENCE [LARGE SCALE GENOMIC DNA]</scope>
    <source>
        <strain evidence="8 9">IMCC14385</strain>
    </source>
</reference>
<dbReference type="SUPFAM" id="SSF53187">
    <property type="entry name" value="Zn-dependent exopeptidases"/>
    <property type="match status" value="1"/>
</dbReference>
<evidence type="ECO:0000256" key="4">
    <source>
        <dbReference type="ARBA" id="ARBA00022729"/>
    </source>
</evidence>
<dbReference type="GO" id="GO:0046872">
    <property type="term" value="F:metal ion binding"/>
    <property type="evidence" value="ECO:0007669"/>
    <property type="project" value="UniProtKB-KW"/>
</dbReference>
<evidence type="ECO:0000256" key="3">
    <source>
        <dbReference type="ARBA" id="ARBA00022723"/>
    </source>
</evidence>